<feature type="transmembrane region" description="Helical" evidence="1">
    <location>
        <begin position="170"/>
        <end position="188"/>
    </location>
</feature>
<feature type="domain" description="HD" evidence="2">
    <location>
        <begin position="657"/>
        <end position="779"/>
    </location>
</feature>
<feature type="transmembrane region" description="Helical" evidence="1">
    <location>
        <begin position="37"/>
        <end position="56"/>
    </location>
</feature>
<dbReference type="PROSITE" id="PS51832">
    <property type="entry name" value="HD_GYP"/>
    <property type="match status" value="1"/>
</dbReference>
<accession>A0A3D1JKR1</accession>
<dbReference type="EMBL" id="DPBP01000041">
    <property type="protein sequence ID" value="HCE18236.1"/>
    <property type="molecule type" value="Genomic_DNA"/>
</dbReference>
<feature type="transmembrane region" description="Helical" evidence="1">
    <location>
        <begin position="130"/>
        <end position="149"/>
    </location>
</feature>
<dbReference type="AlphaFoldDB" id="A0A3D1JKR1"/>
<evidence type="ECO:0000259" key="3">
    <source>
        <dbReference type="PROSITE" id="PS51832"/>
    </source>
</evidence>
<dbReference type="PANTHER" id="PTHR43155">
    <property type="entry name" value="CYCLIC DI-GMP PHOSPHODIESTERASE PA4108-RELATED"/>
    <property type="match status" value="1"/>
</dbReference>
<organism evidence="4 5">
    <name type="scientific">Anaerolinea thermolimosa</name>
    <dbReference type="NCBI Taxonomy" id="229919"/>
    <lineage>
        <taxon>Bacteria</taxon>
        <taxon>Bacillati</taxon>
        <taxon>Chloroflexota</taxon>
        <taxon>Anaerolineae</taxon>
        <taxon>Anaerolineales</taxon>
        <taxon>Anaerolineaceae</taxon>
        <taxon>Anaerolinea</taxon>
    </lineage>
</organism>
<keyword evidence="1" id="KW-0472">Membrane</keyword>
<dbReference type="SMART" id="SM00065">
    <property type="entry name" value="GAF"/>
    <property type="match status" value="2"/>
</dbReference>
<evidence type="ECO:0000313" key="4">
    <source>
        <dbReference type="EMBL" id="HCE18236.1"/>
    </source>
</evidence>
<gene>
    <name evidence="4" type="ORF">DEQ80_10285</name>
</gene>
<reference evidence="4 5" key="1">
    <citation type="journal article" date="2018" name="Nat. Biotechnol.">
        <title>A standardized bacterial taxonomy based on genome phylogeny substantially revises the tree of life.</title>
        <authorList>
            <person name="Parks D.H."/>
            <person name="Chuvochina M."/>
            <person name="Waite D.W."/>
            <person name="Rinke C."/>
            <person name="Skarshewski A."/>
            <person name="Chaumeil P.A."/>
            <person name="Hugenholtz P."/>
        </authorList>
    </citation>
    <scope>NUCLEOTIDE SEQUENCE [LARGE SCALE GENOMIC DNA]</scope>
    <source>
        <strain evidence="4">UBA8781</strain>
    </source>
</reference>
<dbReference type="Gene3D" id="3.30.450.40">
    <property type="match status" value="2"/>
</dbReference>
<sequence>MIAYASTIISFIALVYYSALLVFILRQKIRDRVRLYFSLYLFSMIIWSFSAFMIFADLGILDTLFWNRFLVVGSMAMPIAFFGFVQAFLVQERRFWLRFGLFAYLVIEVINLSGGVIVDAHTENGYLYNQYAPSGMALTGAFWAFFHLFSAYELIRAYRRSRDAAFRNRLKYLFLVVMAIFGGTLTNLTDLRHFPGDVTANILSAMFITVAILRHQLLDISFVVRKGLFYSLPTLVIAASYYLVVVAAQAIFHTVRGFQLLLVLLIVALLTAVVMVPLRDRTQEWVDRIFFREKYNTSLMLQRLSQRAAYELDLKRLSEMILKEVTSTLHIERMGFFIRVEESRLFALQAFIGEEVSPEMTLDSNHPIVRVLSRLDRCLTKYDLSVMPQFRAIWTEERKQLEEIGGELIIPLKVKEKLVGFFSVGAKLSGDTYTDDDQLTLMTLANQIAIAIERARLYSAEQSRREELDALYTLTRRLIALDDVESILQNTVQHMVHSAHVTFARLLVLEGEAVFRCRAAFSVRDSMRDLGLNEVEPGEAVLYYLRALRKADLTLLSRTDPFMSSEARVALRLDRVTSLCLSPIHLNGEPYGLFVLGEERKETREPFDKDKLRLISAITDQAASALQRASMHEQVENTFFETILALANAMDARDTYTNNHSLRLAYLAEAVCRELHCPEEVIQAVHWAAMLHDIGKIGVPDEILRKPGPLTEEEWSIMRQHPEIGARIVAPIRKLANVAPLIRSHHENFDGSGYPNGLKGEQIPFGARLLAIVDAYGAMTDVRVYRTNRKPSEAIEELRKNSGTQFDPLLVEVFIRILEKDATRPLDPSVLGRFG</sequence>
<feature type="domain" description="HD-GYP" evidence="3">
    <location>
        <begin position="635"/>
        <end position="830"/>
    </location>
</feature>
<dbReference type="Pfam" id="PF16927">
    <property type="entry name" value="HisKA_7TM"/>
    <property type="match status" value="1"/>
</dbReference>
<dbReference type="SUPFAM" id="SSF109604">
    <property type="entry name" value="HD-domain/PDEase-like"/>
    <property type="match status" value="1"/>
</dbReference>
<name>A0A3D1JKR1_9CHLR</name>
<keyword evidence="1" id="KW-1133">Transmembrane helix</keyword>
<dbReference type="SUPFAM" id="SSF55781">
    <property type="entry name" value="GAF domain-like"/>
    <property type="match status" value="2"/>
</dbReference>
<dbReference type="InterPro" id="IPR031621">
    <property type="entry name" value="HisKA_7TM"/>
</dbReference>
<evidence type="ECO:0000256" key="1">
    <source>
        <dbReference type="SAM" id="Phobius"/>
    </source>
</evidence>
<dbReference type="InterPro" id="IPR006674">
    <property type="entry name" value="HD_domain"/>
</dbReference>
<proteinExistence type="predicted"/>
<feature type="transmembrane region" description="Helical" evidence="1">
    <location>
        <begin position="6"/>
        <end position="25"/>
    </location>
</feature>
<dbReference type="SMART" id="SM00471">
    <property type="entry name" value="HDc"/>
    <property type="match status" value="1"/>
</dbReference>
<dbReference type="InterPro" id="IPR037522">
    <property type="entry name" value="HD_GYP_dom"/>
</dbReference>
<dbReference type="Pfam" id="PF01590">
    <property type="entry name" value="GAF"/>
    <property type="match status" value="1"/>
</dbReference>
<dbReference type="PROSITE" id="PS51831">
    <property type="entry name" value="HD"/>
    <property type="match status" value="1"/>
</dbReference>
<feature type="transmembrane region" description="Helical" evidence="1">
    <location>
        <begin position="229"/>
        <end position="252"/>
    </location>
</feature>
<dbReference type="Pfam" id="PF13185">
    <property type="entry name" value="GAF_2"/>
    <property type="match status" value="1"/>
</dbReference>
<comment type="caution">
    <text evidence="4">The sequence shown here is derived from an EMBL/GenBank/DDBJ whole genome shotgun (WGS) entry which is preliminary data.</text>
</comment>
<feature type="transmembrane region" description="Helical" evidence="1">
    <location>
        <begin position="258"/>
        <end position="278"/>
    </location>
</feature>
<dbReference type="InterPro" id="IPR029016">
    <property type="entry name" value="GAF-like_dom_sf"/>
</dbReference>
<feature type="transmembrane region" description="Helical" evidence="1">
    <location>
        <begin position="68"/>
        <end position="89"/>
    </location>
</feature>
<keyword evidence="1" id="KW-0812">Transmembrane</keyword>
<protein>
    <submittedName>
        <fullName evidence="4">HD domain-containing protein</fullName>
    </submittedName>
</protein>
<dbReference type="OrthoDB" id="9804747at2"/>
<dbReference type="InterPro" id="IPR003018">
    <property type="entry name" value="GAF"/>
</dbReference>
<evidence type="ECO:0000259" key="2">
    <source>
        <dbReference type="PROSITE" id="PS51831"/>
    </source>
</evidence>
<dbReference type="Gene3D" id="1.10.3210.10">
    <property type="entry name" value="Hypothetical protein af1432"/>
    <property type="match status" value="1"/>
</dbReference>
<dbReference type="Proteomes" id="UP000264141">
    <property type="component" value="Unassembled WGS sequence"/>
</dbReference>
<dbReference type="Pfam" id="PF13487">
    <property type="entry name" value="HD_5"/>
    <property type="match status" value="1"/>
</dbReference>
<dbReference type="STRING" id="229919.GCA_001050195_00234"/>
<dbReference type="InterPro" id="IPR003607">
    <property type="entry name" value="HD/PDEase_dom"/>
</dbReference>
<dbReference type="CDD" id="cd00077">
    <property type="entry name" value="HDc"/>
    <property type="match status" value="1"/>
</dbReference>
<evidence type="ECO:0000313" key="5">
    <source>
        <dbReference type="Proteomes" id="UP000264141"/>
    </source>
</evidence>
<feature type="transmembrane region" description="Helical" evidence="1">
    <location>
        <begin position="101"/>
        <end position="118"/>
    </location>
</feature>
<dbReference type="InterPro" id="IPR006675">
    <property type="entry name" value="HDIG_dom"/>
</dbReference>
<dbReference type="PANTHER" id="PTHR43155:SF2">
    <property type="entry name" value="CYCLIC DI-GMP PHOSPHODIESTERASE PA4108"/>
    <property type="match status" value="1"/>
</dbReference>
<dbReference type="NCBIfam" id="TIGR00277">
    <property type="entry name" value="HDIG"/>
    <property type="match status" value="1"/>
</dbReference>
<dbReference type="RefSeq" id="WP_062188922.1">
    <property type="nucleotide sequence ID" value="NZ_DF967965.1"/>
</dbReference>